<dbReference type="Proteomes" id="UP000662466">
    <property type="component" value="Unassembled WGS sequence"/>
</dbReference>
<comment type="catalytic activity">
    <reaction evidence="5 6">
        <text>L-kynurenine + H2O = anthranilate + L-alanine + H(+)</text>
        <dbReference type="Rhea" id="RHEA:16813"/>
        <dbReference type="ChEBI" id="CHEBI:15377"/>
        <dbReference type="ChEBI" id="CHEBI:15378"/>
        <dbReference type="ChEBI" id="CHEBI:16567"/>
        <dbReference type="ChEBI" id="CHEBI:57959"/>
        <dbReference type="ChEBI" id="CHEBI:57972"/>
        <dbReference type="EC" id="3.7.1.3"/>
    </reaction>
</comment>
<comment type="subunit">
    <text evidence="5 6">Homodimer.</text>
</comment>
<keyword evidence="2 5" id="KW-0662">Pyridine nucleotide biosynthesis</keyword>
<dbReference type="InterPro" id="IPR015424">
    <property type="entry name" value="PyrdxlP-dep_Trfase"/>
</dbReference>
<dbReference type="GO" id="GO:0030429">
    <property type="term" value="F:kynureninase activity"/>
    <property type="evidence" value="ECO:0007669"/>
    <property type="project" value="UniProtKB-UniRule"/>
</dbReference>
<dbReference type="InterPro" id="IPR010111">
    <property type="entry name" value="Kynureninase"/>
</dbReference>
<reference evidence="9" key="1">
    <citation type="submission" date="2020-06" db="EMBL/GenBank/DDBJ databases">
        <title>Draft genome sequences of strains closely related to Aspergillus parafelis and Aspergillus hiratsukae.</title>
        <authorList>
            <person name="Dos Santos R.A.C."/>
            <person name="Rivero-Menendez O."/>
            <person name="Steenwyk J.L."/>
            <person name="Mead M.E."/>
            <person name="Goldman G.H."/>
            <person name="Alastruey-Izquierdo A."/>
            <person name="Rokas A."/>
        </authorList>
    </citation>
    <scope>NUCLEOTIDE SEQUENCE</scope>
    <source>
        <strain evidence="8">CNM-CM5793</strain>
        <strain evidence="9">CNM-CM6106</strain>
    </source>
</reference>
<dbReference type="UniPathway" id="UPA00334">
    <property type="reaction ID" value="UER00455"/>
</dbReference>
<protein>
    <recommendedName>
        <fullName evidence="5 6">Kynureninase</fullName>
        <ecNumber evidence="5 6">3.7.1.3</ecNumber>
    </recommendedName>
    <alternativeName>
        <fullName evidence="5">Biosynthesis of nicotinic acid protein 5</fullName>
    </alternativeName>
    <alternativeName>
        <fullName evidence="5">L-kynurenine hydrolase</fullName>
    </alternativeName>
</protein>
<comment type="similarity">
    <text evidence="5 6">Belongs to the kynureninase family.</text>
</comment>
<dbReference type="InterPro" id="IPR015422">
    <property type="entry name" value="PyrdxlP-dep_Trfase_small"/>
</dbReference>
<feature type="binding site" evidence="5">
    <location>
        <position position="135"/>
    </location>
    <ligand>
        <name>pyridoxal 5'-phosphate</name>
        <dbReference type="ChEBI" id="CHEBI:597326"/>
    </ligand>
</feature>
<dbReference type="GO" id="GO:0043420">
    <property type="term" value="P:anthranilate metabolic process"/>
    <property type="evidence" value="ECO:0007669"/>
    <property type="project" value="UniProtKB-UniRule"/>
</dbReference>
<dbReference type="PANTHER" id="PTHR14084">
    <property type="entry name" value="KYNURENINASE"/>
    <property type="match status" value="1"/>
</dbReference>
<evidence type="ECO:0000256" key="4">
    <source>
        <dbReference type="ARBA" id="ARBA00022898"/>
    </source>
</evidence>
<dbReference type="Pfam" id="PF22580">
    <property type="entry name" value="KYNU_C"/>
    <property type="match status" value="1"/>
</dbReference>
<evidence type="ECO:0000259" key="7">
    <source>
        <dbReference type="Pfam" id="PF00266"/>
    </source>
</evidence>
<feature type="binding site" evidence="5">
    <location>
        <position position="136"/>
    </location>
    <ligand>
        <name>pyridoxal 5'-phosphate</name>
        <dbReference type="ChEBI" id="CHEBI:597326"/>
    </ligand>
</feature>
<dbReference type="AlphaFoldDB" id="A0A8H6UQD6"/>
<keyword evidence="10" id="KW-1185">Reference proteome</keyword>
<name>A0A8H6UQD6_9EURO</name>
<accession>A0A8H6UQD6</accession>
<dbReference type="InterPro" id="IPR015421">
    <property type="entry name" value="PyrdxlP-dep_Trfase_major"/>
</dbReference>
<dbReference type="NCBIfam" id="TIGR01814">
    <property type="entry name" value="kynureninase"/>
    <property type="match status" value="1"/>
</dbReference>
<dbReference type="InterPro" id="IPR000192">
    <property type="entry name" value="Aminotrans_V_dom"/>
</dbReference>
<feature type="domain" description="Aminotransferase class V" evidence="7">
    <location>
        <begin position="106"/>
        <end position="280"/>
    </location>
</feature>
<comment type="cofactor">
    <cofactor evidence="5 6">
        <name>pyridoxal 5'-phosphate</name>
        <dbReference type="ChEBI" id="CHEBI:597326"/>
    </cofactor>
</comment>
<comment type="caution">
    <text evidence="9">The sequence shown here is derived from an EMBL/GenBank/DDBJ whole genome shotgun (WGS) entry which is preliminary data.</text>
</comment>
<dbReference type="PIRSF" id="PIRSF038800">
    <property type="entry name" value="KYNU"/>
    <property type="match status" value="1"/>
</dbReference>
<dbReference type="Proteomes" id="UP000630445">
    <property type="component" value="Unassembled WGS sequence"/>
</dbReference>
<keyword evidence="1 5" id="KW-0963">Cytoplasm</keyword>
<organism evidence="9 11">
    <name type="scientific">Aspergillus hiratsukae</name>
    <dbReference type="NCBI Taxonomy" id="1194566"/>
    <lineage>
        <taxon>Eukaryota</taxon>
        <taxon>Fungi</taxon>
        <taxon>Dikarya</taxon>
        <taxon>Ascomycota</taxon>
        <taxon>Pezizomycotina</taxon>
        <taxon>Eurotiomycetes</taxon>
        <taxon>Eurotiomycetidae</taxon>
        <taxon>Eurotiales</taxon>
        <taxon>Aspergillaceae</taxon>
        <taxon>Aspergillus</taxon>
        <taxon>Aspergillus subgen. Fumigati</taxon>
    </lineage>
</organism>
<keyword evidence="4 5" id="KW-0663">Pyridoxal phosphate</keyword>
<evidence type="ECO:0000313" key="8">
    <source>
        <dbReference type="EMBL" id="KAF7122711.1"/>
    </source>
</evidence>
<feature type="binding site" evidence="5">
    <location>
        <position position="251"/>
    </location>
    <ligand>
        <name>pyridoxal 5'-phosphate</name>
        <dbReference type="ChEBI" id="CHEBI:597326"/>
    </ligand>
</feature>
<dbReference type="Gene3D" id="3.90.1150.10">
    <property type="entry name" value="Aspartate Aminotransferase, domain 1"/>
    <property type="match status" value="1"/>
</dbReference>
<dbReference type="GO" id="GO:0030170">
    <property type="term" value="F:pyridoxal phosphate binding"/>
    <property type="evidence" value="ECO:0007669"/>
    <property type="project" value="UniProtKB-UniRule"/>
</dbReference>
<feature type="binding site" evidence="5">
    <location>
        <position position="273"/>
    </location>
    <ligand>
        <name>pyridoxal 5'-phosphate</name>
        <dbReference type="ChEBI" id="CHEBI:597326"/>
    </ligand>
</feature>
<dbReference type="EC" id="3.7.1.3" evidence="5 6"/>
<evidence type="ECO:0000256" key="5">
    <source>
        <dbReference type="HAMAP-Rule" id="MF_03017"/>
    </source>
</evidence>
<dbReference type="UniPathway" id="UPA00253">
    <property type="reaction ID" value="UER00329"/>
</dbReference>
<dbReference type="Gene3D" id="3.40.640.10">
    <property type="entry name" value="Type I PLP-dependent aspartate aminotransferase-like (Major domain)"/>
    <property type="match status" value="1"/>
</dbReference>
<evidence type="ECO:0000313" key="11">
    <source>
        <dbReference type="Proteomes" id="UP000662466"/>
    </source>
</evidence>
<feature type="binding site" evidence="5">
    <location>
        <begin position="163"/>
        <end position="166"/>
    </location>
    <ligand>
        <name>pyridoxal 5'-phosphate</name>
        <dbReference type="ChEBI" id="CHEBI:597326"/>
    </ligand>
</feature>
<feature type="binding site" evidence="5">
    <location>
        <position position="341"/>
    </location>
    <ligand>
        <name>pyridoxal 5'-phosphate</name>
        <dbReference type="ChEBI" id="CHEBI:597326"/>
    </ligand>
</feature>
<evidence type="ECO:0000313" key="10">
    <source>
        <dbReference type="Proteomes" id="UP000630445"/>
    </source>
</evidence>
<dbReference type="GO" id="GO:0034354">
    <property type="term" value="P:'de novo' NAD+ biosynthetic process from L-tryptophan"/>
    <property type="evidence" value="ECO:0007669"/>
    <property type="project" value="UniProtKB-UniRule"/>
</dbReference>
<evidence type="ECO:0000256" key="1">
    <source>
        <dbReference type="ARBA" id="ARBA00022490"/>
    </source>
</evidence>
<evidence type="ECO:0000256" key="3">
    <source>
        <dbReference type="ARBA" id="ARBA00022801"/>
    </source>
</evidence>
<feature type="binding site" evidence="5">
    <location>
        <position position="248"/>
    </location>
    <ligand>
        <name>pyridoxal 5'-phosphate</name>
        <dbReference type="ChEBI" id="CHEBI:597326"/>
    </ligand>
</feature>
<feature type="binding site" evidence="5">
    <location>
        <position position="313"/>
    </location>
    <ligand>
        <name>pyridoxal 5'-phosphate</name>
        <dbReference type="ChEBI" id="CHEBI:597326"/>
    </ligand>
</feature>
<comment type="pathway">
    <text evidence="5 6">Amino-acid degradation; L-kynurenine degradation; L-alanine and anthranilate from L-kynurenine: step 1/1.</text>
</comment>
<dbReference type="GO" id="GO:0005737">
    <property type="term" value="C:cytoplasm"/>
    <property type="evidence" value="ECO:0007669"/>
    <property type="project" value="UniProtKB-SubCell"/>
</dbReference>
<gene>
    <name evidence="5" type="primary">BNA5</name>
    <name evidence="8" type="ORF">CNMCM5793_000821</name>
    <name evidence="9" type="ORF">CNMCM6106_000052</name>
</gene>
<evidence type="ECO:0000256" key="6">
    <source>
        <dbReference type="PIRNR" id="PIRNR038800"/>
    </source>
</evidence>
<evidence type="ECO:0000313" key="9">
    <source>
        <dbReference type="EMBL" id="KAF7162927.1"/>
    </source>
</evidence>
<feature type="modified residue" description="N6-(pyridoxal phosphate)lysine" evidence="5">
    <location>
        <position position="274"/>
    </location>
</feature>
<sequence length="537" mass="59984">MSTNGTLSKPEFPANAASKEYAAFLDAADSLAGFREKFIIPSKANIASTKLVKPGLSSEPCIYFCGNSLGIQPKATQEYVQALLDTWSSIGVCGHFTKIEDSPLKEWQNLAEQAAESMSKIVGAAPEEVAAMGTLTMNLHLLLASFYKPTATKRKILMDWKAFPSDHYAIESHIAWHGLDPQETMVLIGPDEGTYEIPTEKVLSYIDQHADEAALVLLPGIQYYTGQLFDIPKITEYAHSRGVVVGWDLAHAYANVQLKLHDWDVDFAAWCTYKYGNAGPGAMAGLFVHEKHSQVDYSEGEDAPKFRHRLTGWYGGDKSVRFKMDNKFKPIPGAGGYQISNPSAIDLASLCAALSVFDETSMAELRKKSVLMTAYLEYLLLKDTTDKSRQFQIITPSDPAARGAQLSLLLKPGLLHKVAHRLQEAGIICDKREPGVVRVAPVPLYNTFTEIWMSNTWGIAVCLKAAIFLAYQVVTAHVERFKRWASAKAYMILNVIDTIFWFALFHHHPGNEWRTQYEQPCAWWHCCYDERNSVVRE</sequence>
<dbReference type="HAMAP" id="MF_01970">
    <property type="entry name" value="Kynureninase"/>
    <property type="match status" value="1"/>
</dbReference>
<dbReference type="EMBL" id="JACBAD010002009">
    <property type="protein sequence ID" value="KAF7122711.1"/>
    <property type="molecule type" value="Genomic_DNA"/>
</dbReference>
<proteinExistence type="inferred from homology"/>
<dbReference type="FunFam" id="3.40.640.10:FF:000031">
    <property type="entry name" value="Kynureninase"/>
    <property type="match status" value="1"/>
</dbReference>
<comment type="subcellular location">
    <subcellularLocation>
        <location evidence="5 6">Cytoplasm</location>
    </subcellularLocation>
</comment>
<dbReference type="GO" id="GO:0019441">
    <property type="term" value="P:L-tryptophan catabolic process to kynurenine"/>
    <property type="evidence" value="ECO:0007669"/>
    <property type="project" value="TreeGrafter"/>
</dbReference>
<comment type="function">
    <text evidence="5 6">Catalyzes the cleavage of L-kynurenine (L-Kyn) and L-3-hydroxykynurenine (L-3OHKyn) into anthranilic acid (AA) and 3-hydroxyanthranilic acid (3-OHAA), respectively.</text>
</comment>
<dbReference type="Pfam" id="PF00266">
    <property type="entry name" value="Aminotran_5"/>
    <property type="match status" value="1"/>
</dbReference>
<dbReference type="GO" id="GO:0019805">
    <property type="term" value="P:quinolinate biosynthetic process"/>
    <property type="evidence" value="ECO:0007669"/>
    <property type="project" value="UniProtKB-UniRule"/>
</dbReference>
<keyword evidence="3 5" id="KW-0378">Hydrolase</keyword>
<comment type="catalytic activity">
    <reaction evidence="6">
        <text>3-hydroxy-L-kynurenine + H2O = 3-hydroxyanthranilate + L-alanine + H(+)</text>
        <dbReference type="Rhea" id="RHEA:25143"/>
        <dbReference type="ChEBI" id="CHEBI:15377"/>
        <dbReference type="ChEBI" id="CHEBI:15378"/>
        <dbReference type="ChEBI" id="CHEBI:36559"/>
        <dbReference type="ChEBI" id="CHEBI:57972"/>
        <dbReference type="ChEBI" id="CHEBI:58125"/>
        <dbReference type="EC" id="3.7.1.3"/>
    </reaction>
</comment>
<evidence type="ECO:0000256" key="2">
    <source>
        <dbReference type="ARBA" id="ARBA00022642"/>
    </source>
</evidence>
<dbReference type="EMBL" id="JACBAF010002220">
    <property type="protein sequence ID" value="KAF7162927.1"/>
    <property type="molecule type" value="Genomic_DNA"/>
</dbReference>
<comment type="caution">
    <text evidence="5">Lacks conserved residue(s) required for the propagation of feature annotation.</text>
</comment>
<dbReference type="SUPFAM" id="SSF53383">
    <property type="entry name" value="PLP-dependent transferases"/>
    <property type="match status" value="1"/>
</dbReference>
<dbReference type="PANTHER" id="PTHR14084:SF2">
    <property type="entry name" value="KYNURENINASE 2"/>
    <property type="match status" value="1"/>
</dbReference>
<dbReference type="OrthoDB" id="5978656at2759"/>
<dbReference type="GO" id="GO:0097053">
    <property type="term" value="P:L-kynurenine catabolic process"/>
    <property type="evidence" value="ECO:0007669"/>
    <property type="project" value="UniProtKB-UniRule"/>
</dbReference>
<comment type="pathway">
    <text evidence="5 6">Cofactor biosynthesis; NAD(+) biosynthesis; quinolinate from L-kynurenine: step 2/3.</text>
</comment>